<dbReference type="EMBL" id="MWIP01000003">
    <property type="protein sequence ID" value="KAF1687361.1"/>
    <property type="molecule type" value="Genomic_DNA"/>
</dbReference>
<reference evidence="2 3" key="1">
    <citation type="submission" date="2017-10" db="EMBL/GenBank/DDBJ databases">
        <title>Whole genome sequencing of Pseudoxanthomonas broegbernensis DSM 12573(T).</title>
        <authorList>
            <person name="Kumar S."/>
            <person name="Bansal K."/>
            <person name="Kaur A."/>
            <person name="Patil P."/>
            <person name="Sharma S."/>
            <person name="Patil P.B."/>
        </authorList>
    </citation>
    <scope>NUCLEOTIDE SEQUENCE [LARGE SCALE GENOMIC DNA]</scope>
    <source>
        <strain evidence="2 3">DSM 12573</strain>
    </source>
</reference>
<dbReference type="Proteomes" id="UP000462066">
    <property type="component" value="Unassembled WGS sequence"/>
</dbReference>
<evidence type="ECO:0008006" key="4">
    <source>
        <dbReference type="Google" id="ProtNLM"/>
    </source>
</evidence>
<feature type="signal peptide" evidence="1">
    <location>
        <begin position="1"/>
        <end position="20"/>
    </location>
</feature>
<evidence type="ECO:0000256" key="1">
    <source>
        <dbReference type="SAM" id="SignalP"/>
    </source>
</evidence>
<name>A0A7V8GNV9_9GAMM</name>
<sequence length="108" mass="11657">MKHLLVAAALAVAMPAVAQAEDLVFTLENGTGAVVVYFHASPADVDEWEEDVLGSDVLGPGESVSVTIADGRSQCSYDMRFEFDEDSGLEVLEDTQDLCELGRYKITD</sequence>
<evidence type="ECO:0000313" key="3">
    <source>
        <dbReference type="Proteomes" id="UP000462066"/>
    </source>
</evidence>
<feature type="chain" id="PRO_5031548447" description="Argininosuccinate lyase" evidence="1">
    <location>
        <begin position="21"/>
        <end position="108"/>
    </location>
</feature>
<proteinExistence type="predicted"/>
<accession>A0A7V8GNV9</accession>
<keyword evidence="3" id="KW-1185">Reference proteome</keyword>
<keyword evidence="1" id="KW-0732">Signal</keyword>
<protein>
    <recommendedName>
        <fullName evidence="4">Argininosuccinate lyase</fullName>
    </recommendedName>
</protein>
<comment type="caution">
    <text evidence="2">The sequence shown here is derived from an EMBL/GenBank/DDBJ whole genome shotgun (WGS) entry which is preliminary data.</text>
</comment>
<dbReference type="RefSeq" id="WP_162310380.1">
    <property type="nucleotide sequence ID" value="NZ_JACHGU010000005.1"/>
</dbReference>
<evidence type="ECO:0000313" key="2">
    <source>
        <dbReference type="EMBL" id="KAF1687361.1"/>
    </source>
</evidence>
<organism evidence="2 3">
    <name type="scientific">Pseudoxanthomonas broegbernensis</name>
    <dbReference type="NCBI Taxonomy" id="83619"/>
    <lineage>
        <taxon>Bacteria</taxon>
        <taxon>Pseudomonadati</taxon>
        <taxon>Pseudomonadota</taxon>
        <taxon>Gammaproteobacteria</taxon>
        <taxon>Lysobacterales</taxon>
        <taxon>Lysobacteraceae</taxon>
        <taxon>Pseudoxanthomonas</taxon>
    </lineage>
</organism>
<dbReference type="AlphaFoldDB" id="A0A7V8GNV9"/>
<gene>
    <name evidence="2" type="ORF">B1992_05145</name>
</gene>